<dbReference type="HOGENOM" id="CLU_749828_0_0_11"/>
<evidence type="ECO:0000256" key="2">
    <source>
        <dbReference type="SAM" id="Phobius"/>
    </source>
</evidence>
<feature type="region of interest" description="Disordered" evidence="1">
    <location>
        <begin position="342"/>
        <end position="365"/>
    </location>
</feature>
<dbReference type="AlphaFoldDB" id="F2R4K5"/>
<dbReference type="KEGG" id="sve:SVEN_0194"/>
<gene>
    <name evidence="3" type="ordered locus">SVEN_0194</name>
</gene>
<keyword evidence="2" id="KW-0812">Transmembrane</keyword>
<organism evidence="3 4">
    <name type="scientific">Streptomyces venezuelae (strain ATCC 10712 / CBS 650.69 / DSM 40230 / JCM 4526 / NBRC 13096 / PD 04745)</name>
    <dbReference type="NCBI Taxonomy" id="953739"/>
    <lineage>
        <taxon>Bacteria</taxon>
        <taxon>Bacillati</taxon>
        <taxon>Actinomycetota</taxon>
        <taxon>Actinomycetes</taxon>
        <taxon>Kitasatosporales</taxon>
        <taxon>Streptomycetaceae</taxon>
        <taxon>Streptomyces</taxon>
    </lineage>
</organism>
<evidence type="ECO:0000256" key="1">
    <source>
        <dbReference type="SAM" id="MobiDB-lite"/>
    </source>
</evidence>
<dbReference type="PATRIC" id="fig|953739.5.peg.5390"/>
<feature type="transmembrane region" description="Helical" evidence="2">
    <location>
        <begin position="86"/>
        <end position="105"/>
    </location>
</feature>
<evidence type="ECO:0000313" key="3">
    <source>
        <dbReference type="EMBL" id="CCA53482.1"/>
    </source>
</evidence>
<name>F2R4K5_STRVP</name>
<dbReference type="STRING" id="953739.SVEN_0194"/>
<evidence type="ECO:0000313" key="4">
    <source>
        <dbReference type="Proteomes" id="UP000006854"/>
    </source>
</evidence>
<protein>
    <submittedName>
        <fullName evidence="3">Uncharacterized protein</fullName>
    </submittedName>
</protein>
<keyword evidence="2" id="KW-0472">Membrane</keyword>
<dbReference type="Proteomes" id="UP000006854">
    <property type="component" value="Chromosome"/>
</dbReference>
<keyword evidence="4" id="KW-1185">Reference proteome</keyword>
<sequence>MICPHCFADVSAKERTGQVCSRCTKRFALDPRIHGRGMNDRRIKRIAEKATEGGRLRMTVTQLWYLSRTSSGTSPARPARGIRPGVRWLVAAPLAVLLLVAGNFVPGVPGAVTVTAAVAVVVTASLMRFRPATRASSYITPSESQFRQMMAGPWAVAYGKPLPRVVDDGPHAPHPRTPPPARPRVVILCTDHAAAVFLRRNAIPARLDALLVEAAPGAAPEALADAPAGLPVVTLHDADALGALLAPLLRQAHPDRVVVDAGLPVTAVRTRRGAVHRVSSAATPSAADLRSLAGLSGADAAWLAQGYWSPLAAVPPRRLEAAVTAAVRRALAARPARSTDGFLTWPAEVPSPGGGPSRTKGAAAG</sequence>
<dbReference type="eggNOG" id="ENOG5031D4P">
    <property type="taxonomic scope" value="Bacteria"/>
</dbReference>
<accession>F2R4K5</accession>
<keyword evidence="2" id="KW-1133">Transmembrane helix</keyword>
<reference evidence="3 4" key="1">
    <citation type="journal article" date="2011" name="BMC Genomics">
        <title>Genome-wide analysis of the role of GlnR in Streptomyces venezuelae provides new insights into global nitrogen regulation in actinomycetes.</title>
        <authorList>
            <person name="Pullan S.T."/>
            <person name="Bibb M.J."/>
            <person name="Merrick M."/>
        </authorList>
    </citation>
    <scope>NUCLEOTIDE SEQUENCE [LARGE SCALE GENOMIC DNA]</scope>
    <source>
        <strain evidence="3">ATCC 10712</strain>
    </source>
</reference>
<proteinExistence type="predicted"/>
<dbReference type="EMBL" id="FR845719">
    <property type="protein sequence ID" value="CCA53482.1"/>
    <property type="molecule type" value="Genomic_DNA"/>
</dbReference>
<feature type="transmembrane region" description="Helical" evidence="2">
    <location>
        <begin position="111"/>
        <end position="129"/>
    </location>
</feature>